<evidence type="ECO:0000259" key="1">
    <source>
        <dbReference type="PROSITE" id="PS50105"/>
    </source>
</evidence>
<dbReference type="GeneID" id="17279045"/>
<reference evidence="3" key="1">
    <citation type="journal article" date="2013" name="Nature">
        <title>Pan genome of the phytoplankton Emiliania underpins its global distribution.</title>
        <authorList>
            <person name="Read B.A."/>
            <person name="Kegel J."/>
            <person name="Klute M.J."/>
            <person name="Kuo A."/>
            <person name="Lefebvre S.C."/>
            <person name="Maumus F."/>
            <person name="Mayer C."/>
            <person name="Miller J."/>
            <person name="Monier A."/>
            <person name="Salamov A."/>
            <person name="Young J."/>
            <person name="Aguilar M."/>
            <person name="Claverie J.M."/>
            <person name="Frickenhaus S."/>
            <person name="Gonzalez K."/>
            <person name="Herman E.K."/>
            <person name="Lin Y.C."/>
            <person name="Napier J."/>
            <person name="Ogata H."/>
            <person name="Sarno A.F."/>
            <person name="Shmutz J."/>
            <person name="Schroeder D."/>
            <person name="de Vargas C."/>
            <person name="Verret F."/>
            <person name="von Dassow P."/>
            <person name="Valentin K."/>
            <person name="Van de Peer Y."/>
            <person name="Wheeler G."/>
            <person name="Dacks J.B."/>
            <person name="Delwiche C.F."/>
            <person name="Dyhrman S.T."/>
            <person name="Glockner G."/>
            <person name="John U."/>
            <person name="Richards T."/>
            <person name="Worden A.Z."/>
            <person name="Zhang X."/>
            <person name="Grigoriev I.V."/>
            <person name="Allen A.E."/>
            <person name="Bidle K."/>
            <person name="Borodovsky M."/>
            <person name="Bowler C."/>
            <person name="Brownlee C."/>
            <person name="Cock J.M."/>
            <person name="Elias M."/>
            <person name="Gladyshev V.N."/>
            <person name="Groth M."/>
            <person name="Guda C."/>
            <person name="Hadaegh A."/>
            <person name="Iglesias-Rodriguez M.D."/>
            <person name="Jenkins J."/>
            <person name="Jones B.M."/>
            <person name="Lawson T."/>
            <person name="Leese F."/>
            <person name="Lindquist E."/>
            <person name="Lobanov A."/>
            <person name="Lomsadze A."/>
            <person name="Malik S.B."/>
            <person name="Marsh M.E."/>
            <person name="Mackinder L."/>
            <person name="Mock T."/>
            <person name="Mueller-Roeber B."/>
            <person name="Pagarete A."/>
            <person name="Parker M."/>
            <person name="Probert I."/>
            <person name="Quesneville H."/>
            <person name="Raines C."/>
            <person name="Rensing S.A."/>
            <person name="Riano-Pachon D.M."/>
            <person name="Richier S."/>
            <person name="Rokitta S."/>
            <person name="Shiraiwa Y."/>
            <person name="Soanes D.M."/>
            <person name="van der Giezen M."/>
            <person name="Wahlund T.M."/>
            <person name="Williams B."/>
            <person name="Wilson W."/>
            <person name="Wolfe G."/>
            <person name="Wurch L.L."/>
        </authorList>
    </citation>
    <scope>NUCLEOTIDE SEQUENCE</scope>
</reference>
<dbReference type="Gene3D" id="1.10.150.50">
    <property type="entry name" value="Transcription Factor, Ets-1"/>
    <property type="match status" value="1"/>
</dbReference>
<name>A0A0D3KDD9_EMIH1</name>
<dbReference type="Pfam" id="PF00536">
    <property type="entry name" value="SAM_1"/>
    <property type="match status" value="1"/>
</dbReference>
<dbReference type="AlphaFoldDB" id="A0A0D3KDD9"/>
<dbReference type="Proteomes" id="UP000013827">
    <property type="component" value="Unassembled WGS sequence"/>
</dbReference>
<dbReference type="PaxDb" id="2903-EOD33774"/>
<reference evidence="2" key="2">
    <citation type="submission" date="2024-10" db="UniProtKB">
        <authorList>
            <consortium name="EnsemblProtists"/>
        </authorList>
    </citation>
    <scope>IDENTIFICATION</scope>
</reference>
<feature type="domain" description="SAM" evidence="1">
    <location>
        <begin position="156"/>
        <end position="216"/>
    </location>
</feature>
<dbReference type="InterPro" id="IPR001660">
    <property type="entry name" value="SAM"/>
</dbReference>
<dbReference type="EnsemblProtists" id="EOD33774">
    <property type="protein sequence ID" value="EOD33774"/>
    <property type="gene ID" value="EMIHUDRAFT_363772"/>
</dbReference>
<evidence type="ECO:0000313" key="3">
    <source>
        <dbReference type="Proteomes" id="UP000013827"/>
    </source>
</evidence>
<organism evidence="2 3">
    <name type="scientific">Emiliania huxleyi (strain CCMP1516)</name>
    <dbReference type="NCBI Taxonomy" id="280463"/>
    <lineage>
        <taxon>Eukaryota</taxon>
        <taxon>Haptista</taxon>
        <taxon>Haptophyta</taxon>
        <taxon>Prymnesiophyceae</taxon>
        <taxon>Isochrysidales</taxon>
        <taxon>Noelaerhabdaceae</taxon>
        <taxon>Emiliania</taxon>
    </lineage>
</organism>
<accession>A0A0D3KDD9</accession>
<dbReference type="KEGG" id="ehx:EMIHUDRAFT_363772"/>
<sequence>MLSRVSRAAGGPLLAARRPAAKLLRGGQRRGMCAAAEEGPKTVQGISLSNPPITWLVSILGINYLLCFRWAIKDKSLAAKVAEIEAEQEEAKAKVQSKADGNYDLHKEFLRKESKVQMDEAKDAMAKTMAFVRKESALQSGTPLPAAVDTSNPTTWKVSDVLAWLEEEELGDHTMAFKEHAVNGKLLLTLTEQDMDSPLNIVSPLRRKKLTMAIAD</sequence>
<dbReference type="PROSITE" id="PS50105">
    <property type="entry name" value="SAM_DOMAIN"/>
    <property type="match status" value="1"/>
</dbReference>
<evidence type="ECO:0000313" key="2">
    <source>
        <dbReference type="EnsemblProtists" id="EOD33774"/>
    </source>
</evidence>
<proteinExistence type="predicted"/>
<dbReference type="InterPro" id="IPR013761">
    <property type="entry name" value="SAM/pointed_sf"/>
</dbReference>
<dbReference type="SUPFAM" id="SSF47769">
    <property type="entry name" value="SAM/Pointed domain"/>
    <property type="match status" value="1"/>
</dbReference>
<dbReference type="HOGENOM" id="CLU_1280686_0_0_1"/>
<keyword evidence="3" id="KW-1185">Reference proteome</keyword>
<dbReference type="RefSeq" id="XP_005786203.1">
    <property type="nucleotide sequence ID" value="XM_005786146.1"/>
</dbReference>
<protein>
    <recommendedName>
        <fullName evidence="1">SAM domain-containing protein</fullName>
    </recommendedName>
</protein>